<dbReference type="AlphaFoldDB" id="A0A3D9L036"/>
<comment type="caution">
    <text evidence="1">The sequence shown here is derived from an EMBL/GenBank/DDBJ whole genome shotgun (WGS) entry which is preliminary data.</text>
</comment>
<reference evidence="1 2" key="1">
    <citation type="submission" date="2018-07" db="EMBL/GenBank/DDBJ databases">
        <title>Genomic Encyclopedia of Type Strains, Phase IV (KMG-IV): sequencing the most valuable type-strain genomes for metagenomic binning, comparative biology and taxonomic classification.</title>
        <authorList>
            <person name="Goeker M."/>
        </authorList>
    </citation>
    <scope>NUCLEOTIDE SEQUENCE [LARGE SCALE GENOMIC DNA]</scope>
    <source>
        <strain evidence="1 2">DSM 4134</strain>
    </source>
</reference>
<accession>A0A3D9L036</accession>
<organism evidence="1 2">
    <name type="scientific">Marinoscillum furvescens DSM 4134</name>
    <dbReference type="NCBI Taxonomy" id="1122208"/>
    <lineage>
        <taxon>Bacteria</taxon>
        <taxon>Pseudomonadati</taxon>
        <taxon>Bacteroidota</taxon>
        <taxon>Cytophagia</taxon>
        <taxon>Cytophagales</taxon>
        <taxon>Reichenbachiellaceae</taxon>
        <taxon>Marinoscillum</taxon>
    </lineage>
</organism>
<dbReference type="PROSITE" id="PS51257">
    <property type="entry name" value="PROKAR_LIPOPROTEIN"/>
    <property type="match status" value="1"/>
</dbReference>
<evidence type="ECO:0008006" key="3">
    <source>
        <dbReference type="Google" id="ProtNLM"/>
    </source>
</evidence>
<evidence type="ECO:0000313" key="2">
    <source>
        <dbReference type="Proteomes" id="UP000256779"/>
    </source>
</evidence>
<sequence>MKKLLSIWTVGVLIAGCDCLCTDREFGDIKLKLTINEQNTTVDVLIMEGYLDDRDTLEQDVVAREKVRYKEFIPDTYYTGVATYQKNGRTVKVIDGRFMDLKENEDCDCYRAENITLNLRLKE</sequence>
<evidence type="ECO:0000313" key="1">
    <source>
        <dbReference type="EMBL" id="RED96557.1"/>
    </source>
</evidence>
<dbReference type="EMBL" id="QREG01000014">
    <property type="protein sequence ID" value="RED96557.1"/>
    <property type="molecule type" value="Genomic_DNA"/>
</dbReference>
<keyword evidence="2" id="KW-1185">Reference proteome</keyword>
<name>A0A3D9L036_MARFU</name>
<protein>
    <recommendedName>
        <fullName evidence="3">Lipoprotein</fullName>
    </recommendedName>
</protein>
<dbReference type="Proteomes" id="UP000256779">
    <property type="component" value="Unassembled WGS sequence"/>
</dbReference>
<proteinExistence type="predicted"/>
<dbReference type="RefSeq" id="WP_115868846.1">
    <property type="nucleotide sequence ID" value="NZ_QREG01000014.1"/>
</dbReference>
<gene>
    <name evidence="1" type="ORF">C7460_11415</name>
</gene>